<name>A0A6H1U1Z4_9CYAN</name>
<sequence>MFALPGITIGETIYESSQSLVCRGVRHADNRRVILKILRSELPTEAEITRYQQEYELTRSLDLEGVVKVYSLERDRDRPIAILEDFGGRSLDRLAGDRPLSLEQFLHVAVELTDTLAHLHAAHIIHKNITPANIVFNPTTGQVKLIDFGIASLCTRDNQALDNPKGLEGTLAYLSPEQTGRMNRAIDYRTDFYSLGATFYELLARQPMFDPHGDPLQLIHAHIAKQPTPLHDLNPDLPRAVCAIVMKCLAKSAEDRYQSAWGIHADLVICRMQLEATGEIEDLIPGENDICDRFQIPQTVYGRQAELETLRQAFDRSAAATEPGSNRHGIELAIVRGASGMGKTSLIRELYKPVVQRGGYFFSGKFDRLGAKRPYQAIIQAFDESIAQLLTESAESLELWRQKLDAALGDRAKIAVEAIPQLKLILKNIPSGERESVSKGESPPNHDTPNRFHLVFENLVRVFTQLKHPVVLFLDDWQWADPASWHLIRAILTAPDSHSLFVILACRDTDPPFDARWDATLAEVRQHGVGTNEIALGPLNDTAVSEWIADTLRCSVDTARPLAEVVGAKTNGNPFFIKEFLNSLYENQSIAFDYQSMSWQWSFDRVRSQTIADNLVELLAAKIQTLSPHTQHLLQRAACIGTEFDLSTLARLENASPPETAAHLQEAIAASLIFQCGATYSPLPPSKPSQTSRSLDYQFAHHRIQQAAYSLIPESERAALHWQIGHLWQQQLEEDAEPERIFATVNQLNWARAAMPTDRDSPAQTLRERRPLAELNYWAGRHAKTATAYSLGLQYLTAARALLPADPWQTDYSLTLAVYLEGTELAYLCGEFAQMSEWAATVRQQARSPLDCIRVYELQIRTHAARQEFAAAVALALEILQLLGFPVPQARHPWCLWWSCLPLEAAWHRYGSAGLRDFPPMSDPRTLAAMRILASVFPASYLGASQWFPAIAIAPIRLSLRWGRALESAIAYANYATVRCALFQDLPSGVRWSQLACTLAEESANPTVLARVTHIVHTFVRFWHEPLRDTLAPLARARALALDNGDSEYAGYSALIWVVHAYHCGCELNHLLAEVEEAIDMARAIAHDHARTSLQGYRQIILYWLDRTDEIEATEAVEESETNDKRTLFFPSLNQTILAYRFGRYQTAIAHADTCRANLDLGSFARTVFYFYDSLAQLAVYPQADEGDRRQIRRRVSANQRQLYRWTQHNGANFAHQYHLVEAERHRILGRPFEAIEAYERAIALAKTHDYPQDVALAYERAAEFYGDLDRELFAATYREQARSYYQRWGATRKVRELDDTFPVGPTPPATLRFGGETSLDLTTVIKVSQAISSEIVLDKLLAKLMQSLLENAGARKGCLILCREDGLFLAAECAIDFDGVRVHPSSAIDRADHLPLSVIHYVERTLSDVVLSDASRDGQFTGDPYIAACELKSVLCTPIVNGGRAIAILYLENNLTAGAFTPDRLEVLRLLSGQAAISIDNALLYANLEEKVQERTQEINEKNLRLSQMLEELKRTQAQLIQTEKMSSLGQMIAGVAHEINNPIGFIYGNVNPARDYIANLVELIHLYQKYYPKPKPEIAEKIEEIDLDFVVEDLQNLIASMKSGAERIRNIILGLRSFARLDESNVKLVDLHEGIESTLLVLQSRLHANRHRGEVVVERDYCDRLPKVTCHASQVNQVFLNILNNAIDALDLLGTNCPLLDLPETDARFPQIRIATECADEESVGITIADNGPGMTPEILNRIFDPFFTTKPVGSGTGLGLSTSYQIIVDLHGGRLTCDSQPGRGTAFRIEIPLQPKPRDRPPEA</sequence>
<keyword evidence="10" id="KW-1185">Reference proteome</keyword>
<dbReference type="Gene3D" id="1.10.510.10">
    <property type="entry name" value="Transferase(Phosphotransferase) domain 1"/>
    <property type="match status" value="1"/>
</dbReference>
<evidence type="ECO:0000256" key="1">
    <source>
        <dbReference type="ARBA" id="ARBA00000085"/>
    </source>
</evidence>
<dbReference type="Gene3D" id="1.10.287.130">
    <property type="match status" value="1"/>
</dbReference>
<dbReference type="InterPro" id="IPR003661">
    <property type="entry name" value="HisK_dim/P_dom"/>
</dbReference>
<dbReference type="SMART" id="SM00065">
    <property type="entry name" value="GAF"/>
    <property type="match status" value="1"/>
</dbReference>
<gene>
    <name evidence="9" type="ORF">HCG48_19300</name>
</gene>
<evidence type="ECO:0000256" key="5">
    <source>
        <dbReference type="ARBA" id="ARBA00023012"/>
    </source>
</evidence>
<evidence type="ECO:0000313" key="9">
    <source>
        <dbReference type="EMBL" id="QIZ72466.1"/>
    </source>
</evidence>
<feature type="domain" description="Protein kinase" evidence="7">
    <location>
        <begin position="7"/>
        <end position="267"/>
    </location>
</feature>
<dbReference type="InterPro" id="IPR053159">
    <property type="entry name" value="Hybrid_Histidine_Kinase"/>
</dbReference>
<dbReference type="SUPFAM" id="SSF55874">
    <property type="entry name" value="ATPase domain of HSP90 chaperone/DNA topoisomerase II/histidine kinase"/>
    <property type="match status" value="1"/>
</dbReference>
<dbReference type="InterPro" id="IPR029016">
    <property type="entry name" value="GAF-like_dom_sf"/>
</dbReference>
<accession>A0A6H1U1Z4</accession>
<protein>
    <recommendedName>
        <fullName evidence="2">histidine kinase</fullName>
        <ecNumber evidence="2">2.7.13.3</ecNumber>
    </recommendedName>
</protein>
<dbReference type="Gene3D" id="3.30.450.40">
    <property type="match status" value="1"/>
</dbReference>
<evidence type="ECO:0000256" key="2">
    <source>
        <dbReference type="ARBA" id="ARBA00012438"/>
    </source>
</evidence>
<comment type="catalytic activity">
    <reaction evidence="1">
        <text>ATP + protein L-histidine = ADP + protein N-phospho-L-histidine.</text>
        <dbReference type="EC" id="2.7.13.3"/>
    </reaction>
</comment>
<dbReference type="PROSITE" id="PS50109">
    <property type="entry name" value="HIS_KIN"/>
    <property type="match status" value="1"/>
</dbReference>
<dbReference type="InterPro" id="IPR027417">
    <property type="entry name" value="P-loop_NTPase"/>
</dbReference>
<dbReference type="Proteomes" id="UP000500857">
    <property type="component" value="Chromosome"/>
</dbReference>
<dbReference type="Pfam" id="PF13191">
    <property type="entry name" value="AAA_16"/>
    <property type="match status" value="1"/>
</dbReference>
<dbReference type="Pfam" id="PF02518">
    <property type="entry name" value="HATPase_c"/>
    <property type="match status" value="1"/>
</dbReference>
<dbReference type="GO" id="GO:0005524">
    <property type="term" value="F:ATP binding"/>
    <property type="evidence" value="ECO:0007669"/>
    <property type="project" value="InterPro"/>
</dbReference>
<keyword evidence="5" id="KW-0902">Two-component regulatory system</keyword>
<dbReference type="InterPro" id="IPR004358">
    <property type="entry name" value="Sig_transdc_His_kin-like_C"/>
</dbReference>
<keyword evidence="4" id="KW-0418">Kinase</keyword>
<dbReference type="PANTHER" id="PTHR43642:SF1">
    <property type="entry name" value="HYBRID SIGNAL TRANSDUCTION HISTIDINE KINASE G"/>
    <property type="match status" value="1"/>
</dbReference>
<dbReference type="KEGG" id="oxy:HCG48_19300"/>
<feature type="domain" description="Histidine kinase" evidence="8">
    <location>
        <begin position="1536"/>
        <end position="1798"/>
    </location>
</feature>
<dbReference type="SMART" id="SM00388">
    <property type="entry name" value="HisKA"/>
    <property type="match status" value="1"/>
</dbReference>
<dbReference type="SMART" id="SM00387">
    <property type="entry name" value="HATPase_c"/>
    <property type="match status" value="1"/>
</dbReference>
<dbReference type="InterPro" id="IPR036890">
    <property type="entry name" value="HATPase_C_sf"/>
</dbReference>
<dbReference type="InterPro" id="IPR011009">
    <property type="entry name" value="Kinase-like_dom_sf"/>
</dbReference>
<evidence type="ECO:0000313" key="10">
    <source>
        <dbReference type="Proteomes" id="UP000500857"/>
    </source>
</evidence>
<dbReference type="InterPro" id="IPR041664">
    <property type="entry name" value="AAA_16"/>
</dbReference>
<dbReference type="PANTHER" id="PTHR43642">
    <property type="entry name" value="HYBRID SIGNAL TRANSDUCTION HISTIDINE KINASE G"/>
    <property type="match status" value="1"/>
</dbReference>
<proteinExistence type="predicted"/>
<dbReference type="SUPFAM" id="SSF55781">
    <property type="entry name" value="GAF domain-like"/>
    <property type="match status" value="1"/>
</dbReference>
<organism evidence="9 10">
    <name type="scientific">Oxynema aestuarii AP17</name>
    <dbReference type="NCBI Taxonomy" id="2064643"/>
    <lineage>
        <taxon>Bacteria</taxon>
        <taxon>Bacillati</taxon>
        <taxon>Cyanobacteriota</taxon>
        <taxon>Cyanophyceae</taxon>
        <taxon>Oscillatoriophycideae</taxon>
        <taxon>Oscillatoriales</taxon>
        <taxon>Oscillatoriaceae</taxon>
        <taxon>Oxynema</taxon>
        <taxon>Oxynema aestuarii</taxon>
    </lineage>
</organism>
<dbReference type="EMBL" id="CP051167">
    <property type="protein sequence ID" value="QIZ72466.1"/>
    <property type="molecule type" value="Genomic_DNA"/>
</dbReference>
<dbReference type="InterPro" id="IPR000719">
    <property type="entry name" value="Prot_kinase_dom"/>
</dbReference>
<dbReference type="SUPFAM" id="SSF48452">
    <property type="entry name" value="TPR-like"/>
    <property type="match status" value="1"/>
</dbReference>
<reference evidence="9 10" key="1">
    <citation type="submission" date="2020-04" db="EMBL/GenBank/DDBJ databases">
        <authorList>
            <person name="Basu S."/>
            <person name="Maruthanayagam V."/>
            <person name="Chakraborty S."/>
            <person name="Pramanik A."/>
            <person name="Mukherjee J."/>
            <person name="Brink B."/>
        </authorList>
    </citation>
    <scope>NUCLEOTIDE SEQUENCE [LARGE SCALE GENOMIC DNA]</scope>
    <source>
        <strain evidence="9 10">AP17</strain>
    </source>
</reference>
<dbReference type="InterPro" id="IPR005467">
    <property type="entry name" value="His_kinase_dom"/>
</dbReference>
<dbReference type="InterPro" id="IPR036097">
    <property type="entry name" value="HisK_dim/P_sf"/>
</dbReference>
<dbReference type="InterPro" id="IPR003018">
    <property type="entry name" value="GAF"/>
</dbReference>
<dbReference type="GO" id="GO:0000155">
    <property type="term" value="F:phosphorelay sensor kinase activity"/>
    <property type="evidence" value="ECO:0007669"/>
    <property type="project" value="InterPro"/>
</dbReference>
<dbReference type="Pfam" id="PF01590">
    <property type="entry name" value="GAF"/>
    <property type="match status" value="1"/>
</dbReference>
<dbReference type="SUPFAM" id="SSF47384">
    <property type="entry name" value="Homodimeric domain of signal transducing histidine kinase"/>
    <property type="match status" value="1"/>
</dbReference>
<keyword evidence="4" id="KW-0808">Transferase</keyword>
<evidence type="ECO:0000256" key="6">
    <source>
        <dbReference type="SAM" id="Coils"/>
    </source>
</evidence>
<feature type="coiled-coil region" evidence="6">
    <location>
        <begin position="1486"/>
        <end position="1527"/>
    </location>
</feature>
<dbReference type="CDD" id="cd00082">
    <property type="entry name" value="HisKA"/>
    <property type="match status" value="1"/>
</dbReference>
<evidence type="ECO:0000259" key="8">
    <source>
        <dbReference type="PROSITE" id="PS50109"/>
    </source>
</evidence>
<dbReference type="PROSITE" id="PS50011">
    <property type="entry name" value="PROTEIN_KINASE_DOM"/>
    <property type="match status" value="1"/>
</dbReference>
<dbReference type="Gene3D" id="3.40.50.300">
    <property type="entry name" value="P-loop containing nucleotide triphosphate hydrolases"/>
    <property type="match status" value="1"/>
</dbReference>
<keyword evidence="3" id="KW-0597">Phosphoprotein</keyword>
<dbReference type="InterPro" id="IPR011990">
    <property type="entry name" value="TPR-like_helical_dom_sf"/>
</dbReference>
<dbReference type="InterPro" id="IPR003594">
    <property type="entry name" value="HATPase_dom"/>
</dbReference>
<evidence type="ECO:0000259" key="7">
    <source>
        <dbReference type="PROSITE" id="PS50011"/>
    </source>
</evidence>
<dbReference type="CDD" id="cd14014">
    <property type="entry name" value="STKc_PknB_like"/>
    <property type="match status" value="1"/>
</dbReference>
<keyword evidence="6" id="KW-0175">Coiled coil</keyword>
<dbReference type="PRINTS" id="PR00344">
    <property type="entry name" value="BCTRLSENSOR"/>
</dbReference>
<dbReference type="Gene3D" id="3.30.565.10">
    <property type="entry name" value="Histidine kinase-like ATPase, C-terminal domain"/>
    <property type="match status" value="1"/>
</dbReference>
<evidence type="ECO:0000256" key="4">
    <source>
        <dbReference type="ARBA" id="ARBA00022777"/>
    </source>
</evidence>
<dbReference type="EC" id="2.7.13.3" evidence="2"/>
<dbReference type="Pfam" id="PF00069">
    <property type="entry name" value="Pkinase"/>
    <property type="match status" value="1"/>
</dbReference>
<dbReference type="RefSeq" id="WP_168570614.1">
    <property type="nucleotide sequence ID" value="NZ_CP051167.1"/>
</dbReference>
<dbReference type="SUPFAM" id="SSF52540">
    <property type="entry name" value="P-loop containing nucleoside triphosphate hydrolases"/>
    <property type="match status" value="1"/>
</dbReference>
<evidence type="ECO:0000256" key="3">
    <source>
        <dbReference type="ARBA" id="ARBA00022553"/>
    </source>
</evidence>
<dbReference type="SUPFAM" id="SSF56112">
    <property type="entry name" value="Protein kinase-like (PK-like)"/>
    <property type="match status" value="1"/>
</dbReference>